<dbReference type="PANTHER" id="PTHR45339:SF1">
    <property type="entry name" value="HYBRID SIGNAL TRANSDUCTION HISTIDINE KINASE J"/>
    <property type="match status" value="1"/>
</dbReference>
<evidence type="ECO:0000313" key="5">
    <source>
        <dbReference type="EMBL" id="QJR15744.1"/>
    </source>
</evidence>
<dbReference type="PANTHER" id="PTHR45339">
    <property type="entry name" value="HYBRID SIGNAL TRANSDUCTION HISTIDINE KINASE J"/>
    <property type="match status" value="1"/>
</dbReference>
<sequence length="264" mass="28510">MEKQNPTNHEFGQSARGLASTGEELVGLVSVIRDAIDSARPEVENLGHRIEASLPDRAIVVRADPERLTRVFADMILGAARKAPPASRVVLDVVHEASWVQVTVSEAGERMGHVYGNVGLATEFEAGKPRDLSESAKGVLGSGLRILIVEDHPDTAISFGKLLEALGNEVRIATNGPDALAIGQEFRPDVVLLDIGLPFMNGFEIARKLRERYWGRSAVVIATTAWDQEEDKRNSVAAGIDHHLVKPVDPIGLAKLLADTAKSH</sequence>
<reference evidence="5 6" key="1">
    <citation type="submission" date="2020-04" db="EMBL/GenBank/DDBJ databases">
        <title>Usitatibacter rugosus gen. nov., sp. nov. and Usitatibacter palustris sp. nov., novel members of Usitatibacteraceae fam. nov. within the order Nitrosomonadales isolated from soil.</title>
        <authorList>
            <person name="Huber K.J."/>
            <person name="Neumann-Schaal M."/>
            <person name="Geppert A."/>
            <person name="Luckner M."/>
            <person name="Wanner G."/>
            <person name="Overmann J."/>
        </authorList>
    </citation>
    <scope>NUCLEOTIDE SEQUENCE [LARGE SCALE GENOMIC DNA]</scope>
    <source>
        <strain evidence="5 6">Swamp67</strain>
    </source>
</reference>
<dbReference type="Gene3D" id="3.30.565.10">
    <property type="entry name" value="Histidine kinase-like ATPase, C-terminal domain"/>
    <property type="match status" value="1"/>
</dbReference>
<keyword evidence="1 3" id="KW-0597">Phosphoprotein</keyword>
<dbReference type="SUPFAM" id="SSF52172">
    <property type="entry name" value="CheY-like"/>
    <property type="match status" value="1"/>
</dbReference>
<keyword evidence="5" id="KW-0808">Transferase</keyword>
<dbReference type="SUPFAM" id="SSF55874">
    <property type="entry name" value="ATPase domain of HSP90 chaperone/DNA topoisomerase II/histidine kinase"/>
    <property type="match status" value="1"/>
</dbReference>
<dbReference type="EC" id="2.7.13.3" evidence="5"/>
<evidence type="ECO:0000256" key="3">
    <source>
        <dbReference type="PROSITE-ProRule" id="PRU00169"/>
    </source>
</evidence>
<dbReference type="CDD" id="cd17580">
    <property type="entry name" value="REC_2_DhkD-like"/>
    <property type="match status" value="1"/>
</dbReference>
<dbReference type="InParanoid" id="A0A6M4HB95"/>
<keyword evidence="6" id="KW-1185">Reference proteome</keyword>
<keyword evidence="2" id="KW-0902">Two-component regulatory system</keyword>
<organism evidence="5 6">
    <name type="scientific">Usitatibacter palustris</name>
    <dbReference type="NCBI Taxonomy" id="2732487"/>
    <lineage>
        <taxon>Bacteria</taxon>
        <taxon>Pseudomonadati</taxon>
        <taxon>Pseudomonadota</taxon>
        <taxon>Betaproteobacteria</taxon>
        <taxon>Nitrosomonadales</taxon>
        <taxon>Usitatibacteraceae</taxon>
        <taxon>Usitatibacter</taxon>
    </lineage>
</organism>
<dbReference type="AlphaFoldDB" id="A0A6M4HB95"/>
<dbReference type="InterPro" id="IPR036890">
    <property type="entry name" value="HATPase_C_sf"/>
</dbReference>
<dbReference type="SMART" id="SM00448">
    <property type="entry name" value="REC"/>
    <property type="match status" value="1"/>
</dbReference>
<keyword evidence="5" id="KW-0418">Kinase</keyword>
<name>A0A6M4HB95_9PROT</name>
<dbReference type="InterPro" id="IPR011006">
    <property type="entry name" value="CheY-like_superfamily"/>
</dbReference>
<proteinExistence type="predicted"/>
<dbReference type="InterPro" id="IPR001789">
    <property type="entry name" value="Sig_transdc_resp-reg_receiver"/>
</dbReference>
<evidence type="ECO:0000256" key="2">
    <source>
        <dbReference type="ARBA" id="ARBA00023012"/>
    </source>
</evidence>
<dbReference type="EMBL" id="CP053073">
    <property type="protein sequence ID" value="QJR15744.1"/>
    <property type="molecule type" value="Genomic_DNA"/>
</dbReference>
<evidence type="ECO:0000313" key="6">
    <source>
        <dbReference type="Proteomes" id="UP000503096"/>
    </source>
</evidence>
<dbReference type="PROSITE" id="PS50110">
    <property type="entry name" value="RESPONSE_REGULATORY"/>
    <property type="match status" value="1"/>
</dbReference>
<feature type="domain" description="Response regulatory" evidence="4">
    <location>
        <begin position="145"/>
        <end position="261"/>
    </location>
</feature>
<dbReference type="GO" id="GO:0004673">
    <property type="term" value="F:protein histidine kinase activity"/>
    <property type="evidence" value="ECO:0007669"/>
    <property type="project" value="UniProtKB-EC"/>
</dbReference>
<dbReference type="GO" id="GO:0000160">
    <property type="term" value="P:phosphorelay signal transduction system"/>
    <property type="evidence" value="ECO:0007669"/>
    <property type="project" value="UniProtKB-KW"/>
</dbReference>
<dbReference type="RefSeq" id="WP_171163298.1">
    <property type="nucleotide sequence ID" value="NZ_CP053073.1"/>
</dbReference>
<dbReference type="KEGG" id="upl:DSM104440_02570"/>
<evidence type="ECO:0000256" key="1">
    <source>
        <dbReference type="ARBA" id="ARBA00022553"/>
    </source>
</evidence>
<dbReference type="Pfam" id="PF00072">
    <property type="entry name" value="Response_reg"/>
    <property type="match status" value="1"/>
</dbReference>
<feature type="modified residue" description="4-aspartylphosphate" evidence="3">
    <location>
        <position position="194"/>
    </location>
</feature>
<evidence type="ECO:0000259" key="4">
    <source>
        <dbReference type="PROSITE" id="PS50110"/>
    </source>
</evidence>
<dbReference type="Proteomes" id="UP000503096">
    <property type="component" value="Chromosome"/>
</dbReference>
<protein>
    <submittedName>
        <fullName evidence="5">Sensor histidine kinase RcsC</fullName>
        <ecNumber evidence="5">2.7.13.3</ecNumber>
    </submittedName>
</protein>
<dbReference type="Gene3D" id="3.40.50.2300">
    <property type="match status" value="1"/>
</dbReference>
<accession>A0A6M4HB95</accession>
<gene>
    <name evidence="5" type="primary">rcsC_12</name>
    <name evidence="5" type="ORF">DSM104440_02570</name>
</gene>